<feature type="transmembrane region" description="Helical" evidence="7">
    <location>
        <begin position="124"/>
        <end position="145"/>
    </location>
</feature>
<dbReference type="InterPro" id="IPR035906">
    <property type="entry name" value="MetI-like_sf"/>
</dbReference>
<dbReference type="AlphaFoldDB" id="A0A9D2MPW6"/>
<dbReference type="Gene3D" id="1.10.3720.10">
    <property type="entry name" value="MetI-like"/>
    <property type="match status" value="1"/>
</dbReference>
<dbReference type="InterPro" id="IPR050809">
    <property type="entry name" value="UgpAE/MalFG_permease"/>
</dbReference>
<keyword evidence="2 7" id="KW-0813">Transport</keyword>
<evidence type="ECO:0000256" key="2">
    <source>
        <dbReference type="ARBA" id="ARBA00022448"/>
    </source>
</evidence>
<accession>A0A9D2MPW6</accession>
<evidence type="ECO:0000256" key="4">
    <source>
        <dbReference type="ARBA" id="ARBA00022692"/>
    </source>
</evidence>
<dbReference type="GO" id="GO:0005886">
    <property type="term" value="C:plasma membrane"/>
    <property type="evidence" value="ECO:0007669"/>
    <property type="project" value="UniProtKB-SubCell"/>
</dbReference>
<keyword evidence="3" id="KW-1003">Cell membrane</keyword>
<feature type="transmembrane region" description="Helical" evidence="7">
    <location>
        <begin position="20"/>
        <end position="37"/>
    </location>
</feature>
<proteinExistence type="inferred from homology"/>
<dbReference type="EMBL" id="DWXE01000010">
    <property type="protein sequence ID" value="HJB90389.1"/>
    <property type="molecule type" value="Genomic_DNA"/>
</dbReference>
<comment type="caution">
    <text evidence="9">The sequence shown here is derived from an EMBL/GenBank/DDBJ whole genome shotgun (WGS) entry which is preliminary data.</text>
</comment>
<comment type="similarity">
    <text evidence="7">Belongs to the binding-protein-dependent transport system permease family.</text>
</comment>
<evidence type="ECO:0000256" key="6">
    <source>
        <dbReference type="ARBA" id="ARBA00023136"/>
    </source>
</evidence>
<feature type="transmembrane region" description="Helical" evidence="7">
    <location>
        <begin position="212"/>
        <end position="236"/>
    </location>
</feature>
<feature type="transmembrane region" description="Helical" evidence="7">
    <location>
        <begin position="272"/>
        <end position="297"/>
    </location>
</feature>
<feature type="transmembrane region" description="Helical" evidence="7">
    <location>
        <begin position="83"/>
        <end position="103"/>
    </location>
</feature>
<name>A0A9D2MPW6_9FIRM</name>
<evidence type="ECO:0000259" key="8">
    <source>
        <dbReference type="PROSITE" id="PS50928"/>
    </source>
</evidence>
<evidence type="ECO:0000256" key="7">
    <source>
        <dbReference type="RuleBase" id="RU363032"/>
    </source>
</evidence>
<evidence type="ECO:0000256" key="5">
    <source>
        <dbReference type="ARBA" id="ARBA00022989"/>
    </source>
</evidence>
<evidence type="ECO:0000256" key="1">
    <source>
        <dbReference type="ARBA" id="ARBA00004651"/>
    </source>
</evidence>
<dbReference type="PANTHER" id="PTHR43227">
    <property type="entry name" value="BLL4140 PROTEIN"/>
    <property type="match status" value="1"/>
</dbReference>
<comment type="subcellular location">
    <subcellularLocation>
        <location evidence="1 7">Cell membrane</location>
        <topology evidence="1 7">Multi-pass membrane protein</topology>
    </subcellularLocation>
</comment>
<keyword evidence="5 7" id="KW-1133">Transmembrane helix</keyword>
<dbReference type="SUPFAM" id="SSF161098">
    <property type="entry name" value="MetI-like"/>
    <property type="match status" value="1"/>
</dbReference>
<evidence type="ECO:0000256" key="3">
    <source>
        <dbReference type="ARBA" id="ARBA00022475"/>
    </source>
</evidence>
<protein>
    <submittedName>
        <fullName evidence="9">ABC transporter permease subunit</fullName>
    </submittedName>
</protein>
<dbReference type="GO" id="GO:0055085">
    <property type="term" value="P:transmembrane transport"/>
    <property type="evidence" value="ECO:0007669"/>
    <property type="project" value="InterPro"/>
</dbReference>
<dbReference type="InterPro" id="IPR000515">
    <property type="entry name" value="MetI-like"/>
</dbReference>
<dbReference type="PANTHER" id="PTHR43227:SF11">
    <property type="entry name" value="BLL4140 PROTEIN"/>
    <property type="match status" value="1"/>
</dbReference>
<keyword evidence="4 7" id="KW-0812">Transmembrane</keyword>
<evidence type="ECO:0000313" key="9">
    <source>
        <dbReference type="EMBL" id="HJB90389.1"/>
    </source>
</evidence>
<reference evidence="9" key="2">
    <citation type="submission" date="2021-04" db="EMBL/GenBank/DDBJ databases">
        <authorList>
            <person name="Gilroy R."/>
        </authorList>
    </citation>
    <scope>NUCLEOTIDE SEQUENCE</scope>
    <source>
        <strain evidence="9">USAMLcec3-2134</strain>
    </source>
</reference>
<reference evidence="9" key="1">
    <citation type="journal article" date="2021" name="PeerJ">
        <title>Extensive microbial diversity within the chicken gut microbiome revealed by metagenomics and culture.</title>
        <authorList>
            <person name="Gilroy R."/>
            <person name="Ravi A."/>
            <person name="Getino M."/>
            <person name="Pursley I."/>
            <person name="Horton D.L."/>
            <person name="Alikhan N.F."/>
            <person name="Baker D."/>
            <person name="Gharbi K."/>
            <person name="Hall N."/>
            <person name="Watson M."/>
            <person name="Adriaenssens E.M."/>
            <person name="Foster-Nyarko E."/>
            <person name="Jarju S."/>
            <person name="Secka A."/>
            <person name="Antonio M."/>
            <person name="Oren A."/>
            <person name="Chaudhuri R.R."/>
            <person name="La Ragione R."/>
            <person name="Hildebrand F."/>
            <person name="Pallen M.J."/>
        </authorList>
    </citation>
    <scope>NUCLEOTIDE SEQUENCE</scope>
    <source>
        <strain evidence="9">USAMLcec3-2134</strain>
    </source>
</reference>
<gene>
    <name evidence="9" type="ORF">H9763_02855</name>
</gene>
<organism evidence="9 10">
    <name type="scientific">Candidatus Eisenbergiella merdigallinarum</name>
    <dbReference type="NCBI Taxonomy" id="2838552"/>
    <lineage>
        <taxon>Bacteria</taxon>
        <taxon>Bacillati</taxon>
        <taxon>Bacillota</taxon>
        <taxon>Clostridia</taxon>
        <taxon>Lachnospirales</taxon>
        <taxon>Lachnospiraceae</taxon>
        <taxon>Eisenbergiella</taxon>
    </lineage>
</organism>
<sequence>MSKKKGMSWRQMKREGYPELYAMMIPVLVILFIFKYIPMNGIVIAFEDFNIFDGILGSRFVGLENFQKMFSDSDFLRALRNTFAINLYKMCFYIPLPIVLALIMNEVGKRFQSAMQTIVYLPHFLSWVIVGGIFVNLLSVNGGMINEWIKQLGGEPVKFLYDSKYFIHVIAFSAMWKEVGWGSIVYLSAIGSVDPEIYEAARVDGASRLQQMIFITVPNITSTIVLMTLMSLSNILGNSFEQVLIMYNPAVYDVGDIINTYVYRIGVNNMQYGYASAVGLFNGLVGFLFLIAANFLCRKFLHRSIW</sequence>
<feature type="domain" description="ABC transmembrane type-1" evidence="8">
    <location>
        <begin position="79"/>
        <end position="293"/>
    </location>
</feature>
<evidence type="ECO:0000313" key="10">
    <source>
        <dbReference type="Proteomes" id="UP000886883"/>
    </source>
</evidence>
<dbReference type="Proteomes" id="UP000886883">
    <property type="component" value="Unassembled WGS sequence"/>
</dbReference>
<dbReference type="Pfam" id="PF00528">
    <property type="entry name" value="BPD_transp_1"/>
    <property type="match status" value="1"/>
</dbReference>
<keyword evidence="6 7" id="KW-0472">Membrane</keyword>
<dbReference type="CDD" id="cd06261">
    <property type="entry name" value="TM_PBP2"/>
    <property type="match status" value="1"/>
</dbReference>
<dbReference type="PROSITE" id="PS50928">
    <property type="entry name" value="ABC_TM1"/>
    <property type="match status" value="1"/>
</dbReference>